<keyword evidence="7" id="KW-1185">Reference proteome</keyword>
<accession>A0A166F4V7</accession>
<gene>
    <name evidence="6" type="ORF">SISSUDRAFT_1044533</name>
</gene>
<dbReference type="GO" id="GO:0055085">
    <property type="term" value="P:transmembrane transport"/>
    <property type="evidence" value="ECO:0007669"/>
    <property type="project" value="InterPro"/>
</dbReference>
<keyword evidence="2 5" id="KW-0812">Transmembrane</keyword>
<evidence type="ECO:0000256" key="1">
    <source>
        <dbReference type="ARBA" id="ARBA00004141"/>
    </source>
</evidence>
<dbReference type="AlphaFoldDB" id="A0A166F4V7"/>
<sequence length="435" mass="47611">MSTSLGITLLSSFQSSLSVLLTLSYGLVAAKYKLLSPAASSQVARLCIQLFLPALLFTSLGSELGSSDSDFNKIWPLLIWSLTYPTLCLSLTYPLVRYLHFPTWCLPAAAFNNATSLPLLLIQALASTGALDRIVGSDSSQSQNLQRLRNYLLMNAMVSNALTFTIGPRLLRLSHSPKSTSMTLDEESLRDARARTDDATRFSLADSSDERQPLLARHPISSSNSIQSNFSRFRASFHLLECLLNPPLVAVVLAISVGRTEILRRIFFETPERGGIFNAWLTKSMENVGGVFSTVQLFVVGSKLYEGMMATPSEKTAIPDSEHSFDIPQNSKLTLVPFLWLVFLRFLLMPTLATSAVYILLSRTSLLGQDPTLWFAIAIVATGPPASRIAALVDLSGLSEKAQHSVARLLAGFYLITPLISFPIVAAIVVCERFL</sequence>
<evidence type="ECO:0008006" key="8">
    <source>
        <dbReference type="Google" id="ProtNLM"/>
    </source>
</evidence>
<evidence type="ECO:0000313" key="7">
    <source>
        <dbReference type="Proteomes" id="UP000076798"/>
    </source>
</evidence>
<evidence type="ECO:0000256" key="5">
    <source>
        <dbReference type="SAM" id="Phobius"/>
    </source>
</evidence>
<feature type="transmembrane region" description="Helical" evidence="5">
    <location>
        <begin position="373"/>
        <end position="391"/>
    </location>
</feature>
<dbReference type="GO" id="GO:0005783">
    <property type="term" value="C:endoplasmic reticulum"/>
    <property type="evidence" value="ECO:0007669"/>
    <property type="project" value="TreeGrafter"/>
</dbReference>
<evidence type="ECO:0000256" key="4">
    <source>
        <dbReference type="ARBA" id="ARBA00023136"/>
    </source>
</evidence>
<dbReference type="PANTHER" id="PTHR31794">
    <property type="entry name" value="AUXIN EFFLUX TRANSPORTER FAMILY PROTEIN (EUROFUNG)"/>
    <property type="match status" value="1"/>
</dbReference>
<dbReference type="STRING" id="1314776.A0A166F4V7"/>
<feature type="transmembrane region" description="Helical" evidence="5">
    <location>
        <begin position="338"/>
        <end position="361"/>
    </location>
</feature>
<evidence type="ECO:0000313" key="6">
    <source>
        <dbReference type="EMBL" id="KZT40285.1"/>
    </source>
</evidence>
<keyword evidence="3 5" id="KW-1133">Transmembrane helix</keyword>
<protein>
    <recommendedName>
        <fullName evidence="8">Auxin efflux carrier</fullName>
    </recommendedName>
</protein>
<feature type="transmembrane region" description="Helical" evidence="5">
    <location>
        <begin position="74"/>
        <end position="96"/>
    </location>
</feature>
<dbReference type="PANTHER" id="PTHR31794:SF4">
    <property type="entry name" value="AUXIN EFFLUX TRANSPORTER FAMILY PROTEIN (EUROFUNG)"/>
    <property type="match status" value="1"/>
</dbReference>
<dbReference type="Proteomes" id="UP000076798">
    <property type="component" value="Unassembled WGS sequence"/>
</dbReference>
<feature type="transmembrane region" description="Helical" evidence="5">
    <location>
        <begin position="6"/>
        <end position="30"/>
    </location>
</feature>
<dbReference type="GO" id="GO:0016020">
    <property type="term" value="C:membrane"/>
    <property type="evidence" value="ECO:0007669"/>
    <property type="project" value="UniProtKB-SubCell"/>
</dbReference>
<dbReference type="OrthoDB" id="191139at2759"/>
<feature type="transmembrane region" description="Helical" evidence="5">
    <location>
        <begin position="108"/>
        <end position="131"/>
    </location>
</feature>
<feature type="transmembrane region" description="Helical" evidence="5">
    <location>
        <begin position="411"/>
        <end position="431"/>
    </location>
</feature>
<evidence type="ECO:0000256" key="2">
    <source>
        <dbReference type="ARBA" id="ARBA00022692"/>
    </source>
</evidence>
<dbReference type="Pfam" id="PF03547">
    <property type="entry name" value="Mem_trans"/>
    <property type="match status" value="1"/>
</dbReference>
<comment type="subcellular location">
    <subcellularLocation>
        <location evidence="1">Membrane</location>
        <topology evidence="1">Multi-pass membrane protein</topology>
    </subcellularLocation>
</comment>
<organism evidence="6 7">
    <name type="scientific">Sistotremastrum suecicum HHB10207 ss-3</name>
    <dbReference type="NCBI Taxonomy" id="1314776"/>
    <lineage>
        <taxon>Eukaryota</taxon>
        <taxon>Fungi</taxon>
        <taxon>Dikarya</taxon>
        <taxon>Basidiomycota</taxon>
        <taxon>Agaricomycotina</taxon>
        <taxon>Agaricomycetes</taxon>
        <taxon>Sistotremastrales</taxon>
        <taxon>Sistotremastraceae</taxon>
        <taxon>Sistotremastrum</taxon>
    </lineage>
</organism>
<name>A0A166F4V7_9AGAM</name>
<reference evidence="6 7" key="1">
    <citation type="journal article" date="2016" name="Mol. Biol. Evol.">
        <title>Comparative Genomics of Early-Diverging Mushroom-Forming Fungi Provides Insights into the Origins of Lignocellulose Decay Capabilities.</title>
        <authorList>
            <person name="Nagy L.G."/>
            <person name="Riley R."/>
            <person name="Tritt A."/>
            <person name="Adam C."/>
            <person name="Daum C."/>
            <person name="Floudas D."/>
            <person name="Sun H."/>
            <person name="Yadav J.S."/>
            <person name="Pangilinan J."/>
            <person name="Larsson K.H."/>
            <person name="Matsuura K."/>
            <person name="Barry K."/>
            <person name="Labutti K."/>
            <person name="Kuo R."/>
            <person name="Ohm R.A."/>
            <person name="Bhattacharya S.S."/>
            <person name="Shirouzu T."/>
            <person name="Yoshinaga Y."/>
            <person name="Martin F.M."/>
            <person name="Grigoriev I.V."/>
            <person name="Hibbett D.S."/>
        </authorList>
    </citation>
    <scope>NUCLEOTIDE SEQUENCE [LARGE SCALE GENOMIC DNA]</scope>
    <source>
        <strain evidence="6 7">HHB10207 ss-3</strain>
    </source>
</reference>
<proteinExistence type="predicted"/>
<dbReference type="InterPro" id="IPR004776">
    <property type="entry name" value="Mem_transp_PIN-like"/>
</dbReference>
<dbReference type="EMBL" id="KV428035">
    <property type="protein sequence ID" value="KZT40285.1"/>
    <property type="molecule type" value="Genomic_DNA"/>
</dbReference>
<evidence type="ECO:0000256" key="3">
    <source>
        <dbReference type="ARBA" id="ARBA00022989"/>
    </source>
</evidence>
<keyword evidence="4 5" id="KW-0472">Membrane</keyword>
<feature type="transmembrane region" description="Helical" evidence="5">
    <location>
        <begin position="151"/>
        <end position="171"/>
    </location>
</feature>